<organism evidence="3 4">
    <name type="scientific">Rubrimonas cliftonensis</name>
    <dbReference type="NCBI Taxonomy" id="89524"/>
    <lineage>
        <taxon>Bacteria</taxon>
        <taxon>Pseudomonadati</taxon>
        <taxon>Pseudomonadota</taxon>
        <taxon>Alphaproteobacteria</taxon>
        <taxon>Rhodobacterales</taxon>
        <taxon>Paracoccaceae</taxon>
        <taxon>Rubrimonas</taxon>
    </lineage>
</organism>
<name>A0A1H4B8T8_9RHOB</name>
<dbReference type="RefSeq" id="WP_093252916.1">
    <property type="nucleotide sequence ID" value="NZ_FNQM01000005.1"/>
</dbReference>
<dbReference type="GO" id="GO:0016803">
    <property type="term" value="F:ether hydrolase activity"/>
    <property type="evidence" value="ECO:0007669"/>
    <property type="project" value="TreeGrafter"/>
</dbReference>
<dbReference type="Proteomes" id="UP000198703">
    <property type="component" value="Unassembled WGS sequence"/>
</dbReference>
<dbReference type="Gene3D" id="3.40.50.10490">
    <property type="entry name" value="Glucose-6-phosphate isomerase like protein, domain 1"/>
    <property type="match status" value="1"/>
</dbReference>
<evidence type="ECO:0000313" key="3">
    <source>
        <dbReference type="EMBL" id="SEA44561.1"/>
    </source>
</evidence>
<evidence type="ECO:0000259" key="2">
    <source>
        <dbReference type="PROSITE" id="PS51464"/>
    </source>
</evidence>
<feature type="domain" description="SIS" evidence="2">
    <location>
        <begin position="50"/>
        <end position="214"/>
    </location>
</feature>
<dbReference type="GO" id="GO:0097367">
    <property type="term" value="F:carbohydrate derivative binding"/>
    <property type="evidence" value="ECO:0007669"/>
    <property type="project" value="InterPro"/>
</dbReference>
<keyword evidence="4" id="KW-1185">Reference proteome</keyword>
<dbReference type="NCBIfam" id="NF003915">
    <property type="entry name" value="PRK05441.1"/>
    <property type="match status" value="1"/>
</dbReference>
<proteinExistence type="predicted"/>
<gene>
    <name evidence="3" type="ORF">SAMN05444370_10580</name>
</gene>
<dbReference type="GO" id="GO:0046348">
    <property type="term" value="P:amino sugar catabolic process"/>
    <property type="evidence" value="ECO:0007669"/>
    <property type="project" value="TreeGrafter"/>
</dbReference>
<dbReference type="PANTHER" id="PTHR10088">
    <property type="entry name" value="GLUCOKINASE REGULATORY PROTEIN"/>
    <property type="match status" value="1"/>
</dbReference>
<protein>
    <submittedName>
        <fullName evidence="3">N-acetylmuramic acid 6-phosphate etherase</fullName>
    </submittedName>
</protein>
<dbReference type="InterPro" id="IPR001347">
    <property type="entry name" value="SIS_dom"/>
</dbReference>
<dbReference type="GO" id="GO:0016835">
    <property type="term" value="F:carbon-oxygen lyase activity"/>
    <property type="evidence" value="ECO:0007669"/>
    <property type="project" value="TreeGrafter"/>
</dbReference>
<dbReference type="OrthoDB" id="9813395at2"/>
<keyword evidence="1" id="KW-0119">Carbohydrate metabolism</keyword>
<evidence type="ECO:0000313" key="4">
    <source>
        <dbReference type="Proteomes" id="UP000198703"/>
    </source>
</evidence>
<reference evidence="3 4" key="1">
    <citation type="submission" date="2016-10" db="EMBL/GenBank/DDBJ databases">
        <authorList>
            <person name="de Groot N.N."/>
        </authorList>
    </citation>
    <scope>NUCLEOTIDE SEQUENCE [LARGE SCALE GENOMIC DNA]</scope>
    <source>
        <strain evidence="3 4">DSM 15345</strain>
    </source>
</reference>
<accession>A0A1H4B8T8</accession>
<evidence type="ECO:0000256" key="1">
    <source>
        <dbReference type="ARBA" id="ARBA00023277"/>
    </source>
</evidence>
<dbReference type="InterPro" id="IPR046348">
    <property type="entry name" value="SIS_dom_sf"/>
</dbReference>
<dbReference type="EMBL" id="FNQM01000005">
    <property type="protein sequence ID" value="SEA44561.1"/>
    <property type="molecule type" value="Genomic_DNA"/>
</dbReference>
<dbReference type="Gene3D" id="1.10.8.1080">
    <property type="match status" value="1"/>
</dbReference>
<dbReference type="AlphaFoldDB" id="A0A1H4B8T8"/>
<dbReference type="InterPro" id="IPR040190">
    <property type="entry name" value="MURQ/GCKR"/>
</dbReference>
<dbReference type="GO" id="GO:0009254">
    <property type="term" value="P:peptidoglycan turnover"/>
    <property type="evidence" value="ECO:0007669"/>
    <property type="project" value="TreeGrafter"/>
</dbReference>
<dbReference type="PROSITE" id="PS51464">
    <property type="entry name" value="SIS"/>
    <property type="match status" value="1"/>
</dbReference>
<dbReference type="Pfam" id="PF22645">
    <property type="entry name" value="GKRP_SIS_N"/>
    <property type="match status" value="1"/>
</dbReference>
<dbReference type="PANTHER" id="PTHR10088:SF4">
    <property type="entry name" value="GLUCOKINASE REGULATORY PROTEIN"/>
    <property type="match status" value="1"/>
</dbReference>
<sequence>MRTEDVSERFRGLDAWPVEEIVAALAEGQLAAAAAVNARRAELAAAAAEAAVRLAQGRGRLVYAGAGASGRIAVQDGVELRPTYGWPDERLVYLMAGGQGALTRSVEGAEDDAEGAAAAARALNPGPGDVALCVAASGRTPWAVAVAQAMREAGALVIGLAGNAGTPLLEASDRPILLETGAEVVAGSTRMAAGTAQKAALNILSTAIMVRLGGTYDNLMARLASSNAKLDGRRLAILRAITGAGEAEARAALAASGARIEAAALTLRGLSLAEAEALAARAPSLRAAFAEIDGRR</sequence>
<dbReference type="SUPFAM" id="SSF53697">
    <property type="entry name" value="SIS domain"/>
    <property type="match status" value="1"/>
</dbReference>
<dbReference type="STRING" id="89524.SAMN05444370_10580"/>